<comment type="caution">
    <text evidence="1">The sequence shown here is derived from an EMBL/GenBank/DDBJ whole genome shotgun (WGS) entry which is preliminary data.</text>
</comment>
<evidence type="ECO:0000313" key="2">
    <source>
        <dbReference type="Proteomes" id="UP001251524"/>
    </source>
</evidence>
<dbReference type="Proteomes" id="UP001251524">
    <property type="component" value="Unassembled WGS sequence"/>
</dbReference>
<dbReference type="EMBL" id="JAVDVY010000002">
    <property type="protein sequence ID" value="MDR7135390.1"/>
    <property type="molecule type" value="Genomic_DNA"/>
</dbReference>
<reference evidence="1 2" key="1">
    <citation type="submission" date="2023-07" db="EMBL/GenBank/DDBJ databases">
        <title>Sorghum-associated microbial communities from plants grown in Nebraska, USA.</title>
        <authorList>
            <person name="Schachtman D."/>
        </authorList>
    </citation>
    <scope>NUCLEOTIDE SEQUENCE [LARGE SCALE GENOMIC DNA]</scope>
    <source>
        <strain evidence="1 2">BE198</strain>
    </source>
</reference>
<proteinExistence type="predicted"/>
<evidence type="ECO:0000313" key="1">
    <source>
        <dbReference type="EMBL" id="MDR7135390.1"/>
    </source>
</evidence>
<name>A0ABU1WD99_9GAMM</name>
<gene>
    <name evidence="1" type="ORF">J2X06_002599</name>
</gene>
<protein>
    <submittedName>
        <fullName evidence="1">Uncharacterized protein</fullName>
    </submittedName>
</protein>
<keyword evidence="2" id="KW-1185">Reference proteome</keyword>
<sequence length="82" mass="9220">MPRCGERQYRDLRPGGEALVALPRRGPRQAQVWSARAEKQRATGRQCPGRERPLLMKDIVLLAVSIYPLKEDVQGLQAKANP</sequence>
<accession>A0ABU1WD99</accession>
<organism evidence="1 2">
    <name type="scientific">Lysobacter niastensis</name>
    <dbReference type="NCBI Taxonomy" id="380629"/>
    <lineage>
        <taxon>Bacteria</taxon>
        <taxon>Pseudomonadati</taxon>
        <taxon>Pseudomonadota</taxon>
        <taxon>Gammaproteobacteria</taxon>
        <taxon>Lysobacterales</taxon>
        <taxon>Lysobacteraceae</taxon>
        <taxon>Lysobacter</taxon>
    </lineage>
</organism>